<dbReference type="EMBL" id="CP067378">
    <property type="protein sequence ID" value="QYS88018.1"/>
    <property type="molecule type" value="Genomic_DNA"/>
</dbReference>
<dbReference type="KEGG" id="fdv:JJC05_09055"/>
<reference evidence="1" key="1">
    <citation type="submission" date="2020-12" db="EMBL/GenBank/DDBJ databases">
        <title>Genome sequencing of genetic groups of Flavobacterium columnare.</title>
        <authorList>
            <person name="Waldbieser G.C."/>
            <person name="Griffin M.J."/>
            <person name="LaFrentz B.R."/>
        </authorList>
    </citation>
    <scope>NUCLEOTIDE SEQUENCE</scope>
    <source>
        <strain evidence="1">90-106</strain>
    </source>
</reference>
<protein>
    <submittedName>
        <fullName evidence="1">Uncharacterized protein</fullName>
    </submittedName>
</protein>
<dbReference type="AlphaFoldDB" id="A0A8G0KS75"/>
<evidence type="ECO:0000313" key="1">
    <source>
        <dbReference type="EMBL" id="QYS88018.1"/>
    </source>
</evidence>
<accession>A0A8G0KS75</accession>
<name>A0A8G0KS75_9FLAO</name>
<dbReference type="Proteomes" id="UP000824721">
    <property type="component" value="Chromosome"/>
</dbReference>
<gene>
    <name evidence="1" type="ORF">JJC05_09055</name>
</gene>
<sequence>MSKQSKITVKHYPNTNLKPQSENGKLKYPLYVQVIYKSKPYKFKSEDDYFKYVDEKDLENDFICKMLESEIKRIERTVSLISQNNTKLLTSKEIFKWSKPLDKIIEQNLGKLIKEEFSDAPALLTDLSYTEINHLLFFLGVGAYDKLQMNDKISSVWMIINNLRSNLFEFYNKDYCYIDLFYGDKFLEIYEVFEDTFIGNDEYLKKCIENFRYFIDL</sequence>
<proteinExistence type="predicted"/>
<organism evidence="1">
    <name type="scientific">Flavobacterium columnare</name>
    <dbReference type="NCBI Taxonomy" id="996"/>
    <lineage>
        <taxon>Bacteria</taxon>
        <taxon>Pseudomonadati</taxon>
        <taxon>Bacteroidota</taxon>
        <taxon>Flavobacteriia</taxon>
        <taxon>Flavobacteriales</taxon>
        <taxon>Flavobacteriaceae</taxon>
        <taxon>Flavobacterium</taxon>
    </lineage>
</organism>